<dbReference type="InterPro" id="IPR025503">
    <property type="entry name" value="DUF4391"/>
</dbReference>
<protein>
    <submittedName>
        <fullName evidence="1">DUF4391 domain-containing protein</fullName>
    </submittedName>
</protein>
<dbReference type="RefSeq" id="WP_274359220.1">
    <property type="nucleotide sequence ID" value="NZ_CP118101.1"/>
</dbReference>
<evidence type="ECO:0000313" key="2">
    <source>
        <dbReference type="Proteomes" id="UP001220962"/>
    </source>
</evidence>
<dbReference type="AlphaFoldDB" id="A0AAX3N1U4"/>
<dbReference type="EMBL" id="CP118101">
    <property type="protein sequence ID" value="WDH82649.1"/>
    <property type="molecule type" value="Genomic_DNA"/>
</dbReference>
<name>A0AAX3N1U4_9BACL</name>
<gene>
    <name evidence="1" type="ORF">PUW23_24940</name>
</gene>
<evidence type="ECO:0000313" key="1">
    <source>
        <dbReference type="EMBL" id="WDH82649.1"/>
    </source>
</evidence>
<reference evidence="1" key="1">
    <citation type="submission" date="2023-02" db="EMBL/GenBank/DDBJ databases">
        <title>Pathogen: clinical or host-associated sample.</title>
        <authorList>
            <person name="Hergert J."/>
            <person name="Casey R."/>
            <person name="Wagner J."/>
            <person name="Young E.L."/>
            <person name="Oakeson K.F."/>
        </authorList>
    </citation>
    <scope>NUCLEOTIDE SEQUENCE</scope>
    <source>
        <strain evidence="1">2022CK-00830</strain>
    </source>
</reference>
<sequence length="254" mass="29898">MREWLINRLEFPPRTVLNRKIPKKAFFTQTDLSTTEKEMFTSDIEGIYLLSIMNQQSTNIPIYQDDEFNYAEVVWIYVELRTDKNINRIIGAIHKTIPNPAVLIMNSSEDQILLSTSHKRLNKTDKTKVVVEQPTITQRFNPKEPDIGYSKLLNSLVVTNLSFENLYSIYEDIQQWIKCEEVIQLVGTIPTSKEKREEVVNILRNVQKHRKGIEQLQLEQKGQVDFGKKMDLHMKIKRHEQQINIQIQQIRELC</sequence>
<dbReference type="Pfam" id="PF14335">
    <property type="entry name" value="DUF4391"/>
    <property type="match status" value="1"/>
</dbReference>
<dbReference type="Proteomes" id="UP001220962">
    <property type="component" value="Chromosome"/>
</dbReference>
<organism evidence="1 2">
    <name type="scientific">Paenibacillus urinalis</name>
    <dbReference type="NCBI Taxonomy" id="521520"/>
    <lineage>
        <taxon>Bacteria</taxon>
        <taxon>Bacillati</taxon>
        <taxon>Bacillota</taxon>
        <taxon>Bacilli</taxon>
        <taxon>Bacillales</taxon>
        <taxon>Paenibacillaceae</taxon>
        <taxon>Paenibacillus</taxon>
    </lineage>
</organism>
<proteinExistence type="predicted"/>
<accession>A0AAX3N1U4</accession>